<organism evidence="1 2">
    <name type="scientific">Danxiaibacter flavus</name>
    <dbReference type="NCBI Taxonomy" id="3049108"/>
    <lineage>
        <taxon>Bacteria</taxon>
        <taxon>Pseudomonadati</taxon>
        <taxon>Bacteroidota</taxon>
        <taxon>Chitinophagia</taxon>
        <taxon>Chitinophagales</taxon>
        <taxon>Chitinophagaceae</taxon>
        <taxon>Danxiaibacter</taxon>
    </lineage>
</organism>
<gene>
    <name evidence="1" type="ORF">QTN47_26150</name>
</gene>
<evidence type="ECO:0000313" key="1">
    <source>
        <dbReference type="EMBL" id="MEX6691018.1"/>
    </source>
</evidence>
<dbReference type="EMBL" id="JAULBC010000012">
    <property type="protein sequence ID" value="MEX6691018.1"/>
    <property type="molecule type" value="Genomic_DNA"/>
</dbReference>
<dbReference type="RefSeq" id="WP_369332434.1">
    <property type="nucleotide sequence ID" value="NZ_JAULBC010000012.1"/>
</dbReference>
<reference evidence="1 2" key="1">
    <citation type="submission" date="2023-07" db="EMBL/GenBank/DDBJ databases">
        <authorList>
            <person name="Lian W.-H."/>
        </authorList>
    </citation>
    <scope>NUCLEOTIDE SEQUENCE [LARGE SCALE GENOMIC DNA]</scope>
    <source>
        <strain evidence="1 2">SYSU DXS3180</strain>
    </source>
</reference>
<accession>A0ABV3ZMH2</accession>
<evidence type="ECO:0000313" key="2">
    <source>
        <dbReference type="Proteomes" id="UP001560573"/>
    </source>
</evidence>
<comment type="caution">
    <text evidence="1">The sequence shown here is derived from an EMBL/GenBank/DDBJ whole genome shotgun (WGS) entry which is preliminary data.</text>
</comment>
<dbReference type="Proteomes" id="UP001560573">
    <property type="component" value="Unassembled WGS sequence"/>
</dbReference>
<proteinExistence type="predicted"/>
<sequence length="98" mass="11382">MQNPLPTTAASSKWLKLYNVLNKPETKEPCDIIVRFFNNYTLSEIREKLSDWFFDTLQEDNSDIKQHALLYNDLQKMVEAVYEVAHEVCDGKGMLPAE</sequence>
<protein>
    <submittedName>
        <fullName evidence="1">Uncharacterized protein</fullName>
    </submittedName>
</protein>
<name>A0ABV3ZMH2_9BACT</name>
<keyword evidence="2" id="KW-1185">Reference proteome</keyword>